<sequence length="48" mass="5242">MSIQNNPLHQSVACEIESGLKLEYENVPQLTDALCMIGLDNAIVAVKQ</sequence>
<comment type="caution">
    <text evidence="1">The sequence shown here is derived from an EMBL/GenBank/DDBJ whole genome shotgun (WGS) entry which is preliminary data.</text>
</comment>
<organism evidence="1 2">
    <name type="scientific">Massilia phyllostachyos</name>
    <dbReference type="NCBI Taxonomy" id="2898585"/>
    <lineage>
        <taxon>Bacteria</taxon>
        <taxon>Pseudomonadati</taxon>
        <taxon>Pseudomonadota</taxon>
        <taxon>Betaproteobacteria</taxon>
        <taxon>Burkholderiales</taxon>
        <taxon>Oxalobacteraceae</taxon>
        <taxon>Telluria group</taxon>
        <taxon>Massilia</taxon>
    </lineage>
</organism>
<dbReference type="RefSeq" id="WP_231060192.1">
    <property type="nucleotide sequence ID" value="NZ_JAJNOC010000009.1"/>
</dbReference>
<proteinExistence type="predicted"/>
<dbReference type="EMBL" id="JAJNOC010000009">
    <property type="protein sequence ID" value="MCD2518922.1"/>
    <property type="molecule type" value="Genomic_DNA"/>
</dbReference>
<dbReference type="Proteomes" id="UP001179361">
    <property type="component" value="Unassembled WGS sequence"/>
</dbReference>
<accession>A0ABS8QAZ7</accession>
<gene>
    <name evidence="1" type="ORF">LQ564_21720</name>
</gene>
<evidence type="ECO:0000313" key="1">
    <source>
        <dbReference type="EMBL" id="MCD2518922.1"/>
    </source>
</evidence>
<name>A0ABS8QAZ7_9BURK</name>
<reference evidence="1" key="1">
    <citation type="submission" date="2021-11" db="EMBL/GenBank/DDBJ databases">
        <title>The complete genome of Massilia sp sp. G4R7.</title>
        <authorList>
            <person name="Liu L."/>
            <person name="Yue J."/>
            <person name="Yuan J."/>
            <person name="Yang F."/>
            <person name="Li L."/>
        </authorList>
    </citation>
    <scope>NUCLEOTIDE SEQUENCE</scope>
    <source>
        <strain evidence="1">G4R7</strain>
    </source>
</reference>
<keyword evidence="2" id="KW-1185">Reference proteome</keyword>
<evidence type="ECO:0000313" key="2">
    <source>
        <dbReference type="Proteomes" id="UP001179361"/>
    </source>
</evidence>
<protein>
    <submittedName>
        <fullName evidence="1">Uncharacterized protein</fullName>
    </submittedName>
</protein>